<organism evidence="1">
    <name type="scientific">marine metagenome</name>
    <dbReference type="NCBI Taxonomy" id="408172"/>
    <lineage>
        <taxon>unclassified sequences</taxon>
        <taxon>metagenomes</taxon>
        <taxon>ecological metagenomes</taxon>
    </lineage>
</organism>
<proteinExistence type="predicted"/>
<feature type="non-terminal residue" evidence="1">
    <location>
        <position position="1"/>
    </location>
</feature>
<dbReference type="AlphaFoldDB" id="A0A383CH64"/>
<gene>
    <name evidence="1" type="ORF">METZ01_LOCUS484253</name>
</gene>
<evidence type="ECO:0000313" key="1">
    <source>
        <dbReference type="EMBL" id="SVE31399.1"/>
    </source>
</evidence>
<name>A0A383CH64_9ZZZZ</name>
<evidence type="ECO:0008006" key="2">
    <source>
        <dbReference type="Google" id="ProtNLM"/>
    </source>
</evidence>
<dbReference type="EMBL" id="UINC01208718">
    <property type="protein sequence ID" value="SVE31399.1"/>
    <property type="molecule type" value="Genomic_DNA"/>
</dbReference>
<protein>
    <recommendedName>
        <fullName evidence="2">L-amino acid ligase C-terminal domain-containing protein</fullName>
    </recommendedName>
</protein>
<reference evidence="1" key="1">
    <citation type="submission" date="2018-05" db="EMBL/GenBank/DDBJ databases">
        <authorList>
            <person name="Lanie J.A."/>
            <person name="Ng W.-L."/>
            <person name="Kazmierczak K.M."/>
            <person name="Andrzejewski T.M."/>
            <person name="Davidsen T.M."/>
            <person name="Wayne K.J."/>
            <person name="Tettelin H."/>
            <person name="Glass J.I."/>
            <person name="Rusch D."/>
            <person name="Podicherti R."/>
            <person name="Tsui H.-C.T."/>
            <person name="Winkler M.E."/>
        </authorList>
    </citation>
    <scope>NUCLEOTIDE SEQUENCE</scope>
</reference>
<accession>A0A383CH64</accession>
<sequence>KRDQRFVPWPEGSSYPGFIFARGGTAADVVTSLRNAHAALQFDVDREIPLRVEKEK</sequence>